<comment type="caution">
    <text evidence="2">The sequence shown here is derived from an EMBL/GenBank/DDBJ whole genome shotgun (WGS) entry which is preliminary data.</text>
</comment>
<feature type="signal peptide" evidence="1">
    <location>
        <begin position="1"/>
        <end position="19"/>
    </location>
</feature>
<gene>
    <name evidence="2" type="ORF">HCU67_15660</name>
</gene>
<sequence>MIKKLVVFFSLLFIGSIQSQDLITTKESDTILCKIQRVKKEHIYFMFKKDGVYQSSIIEKSKVIDYTIQQNPSFKISSDSLPGYEKSPKHLFAINFGISYDPVDAYPNLDDYQKELSTGVRFEGNYTYYFKNSIGIGLAISYFSTNAQENNVINTDVNGNQVVADLSNDVSTFFIGPMYAVRYLSPNKRNMFIWNTAIGYLSFKDVQVFNSEIETTGKGFGGFFSLGYNYGINDKLSIGLQVGVTSLLTDKFTIDDGNDKIKIELPDDERFFGSAHMDFSIGLRYSIIE</sequence>
<organism evidence="2 3">
    <name type="scientific">Croceivirga thetidis</name>
    <dbReference type="NCBI Taxonomy" id="2721623"/>
    <lineage>
        <taxon>Bacteria</taxon>
        <taxon>Pseudomonadati</taxon>
        <taxon>Bacteroidota</taxon>
        <taxon>Flavobacteriia</taxon>
        <taxon>Flavobacteriales</taxon>
        <taxon>Flavobacteriaceae</taxon>
        <taxon>Croceivirga</taxon>
    </lineage>
</organism>
<proteinExistence type="predicted"/>
<evidence type="ECO:0000313" key="3">
    <source>
        <dbReference type="Proteomes" id="UP000718451"/>
    </source>
</evidence>
<feature type="chain" id="PRO_5046285149" evidence="1">
    <location>
        <begin position="20"/>
        <end position="289"/>
    </location>
</feature>
<protein>
    <submittedName>
        <fullName evidence="2">Porin family protein</fullName>
    </submittedName>
</protein>
<dbReference type="InterPro" id="IPR036709">
    <property type="entry name" value="Autotransporte_beta_dom_sf"/>
</dbReference>
<evidence type="ECO:0000256" key="1">
    <source>
        <dbReference type="SAM" id="SignalP"/>
    </source>
</evidence>
<dbReference type="SUPFAM" id="SSF103515">
    <property type="entry name" value="Autotransporter"/>
    <property type="match status" value="1"/>
</dbReference>
<name>A0ABX1GTZ5_9FLAO</name>
<keyword evidence="1" id="KW-0732">Signal</keyword>
<accession>A0ABX1GTZ5</accession>
<dbReference type="Proteomes" id="UP000718451">
    <property type="component" value="Unassembled WGS sequence"/>
</dbReference>
<keyword evidence="3" id="KW-1185">Reference proteome</keyword>
<dbReference type="RefSeq" id="WP_168553612.1">
    <property type="nucleotide sequence ID" value="NZ_JAAWWL010000003.1"/>
</dbReference>
<reference evidence="2 3" key="1">
    <citation type="submission" date="2020-04" db="EMBL/GenBank/DDBJ databases">
        <authorList>
            <person name="Yoon J."/>
        </authorList>
    </citation>
    <scope>NUCLEOTIDE SEQUENCE [LARGE SCALE GENOMIC DNA]</scope>
    <source>
        <strain evidence="2 3">DJ-13</strain>
    </source>
</reference>
<dbReference type="EMBL" id="JAAWWL010000003">
    <property type="protein sequence ID" value="NKI33391.1"/>
    <property type="molecule type" value="Genomic_DNA"/>
</dbReference>
<evidence type="ECO:0000313" key="2">
    <source>
        <dbReference type="EMBL" id="NKI33391.1"/>
    </source>
</evidence>